<name>A0A8H7ZTQ0_9FUNG</name>
<dbReference type="InterPro" id="IPR029016">
    <property type="entry name" value="GAF-like_dom_sf"/>
</dbReference>
<gene>
    <name evidence="2" type="ORF">BJ554DRAFT_673</name>
</gene>
<dbReference type="AlphaFoldDB" id="A0A8H7ZTQ0"/>
<keyword evidence="3" id="KW-1185">Reference proteome</keyword>
<protein>
    <recommendedName>
        <fullName evidence="1">GAF domain-containing protein</fullName>
    </recommendedName>
</protein>
<evidence type="ECO:0000313" key="2">
    <source>
        <dbReference type="EMBL" id="KAG5459002.1"/>
    </source>
</evidence>
<dbReference type="EMBL" id="JAEFCI010007535">
    <property type="protein sequence ID" value="KAG5459002.1"/>
    <property type="molecule type" value="Genomic_DNA"/>
</dbReference>
<dbReference type="SUPFAM" id="SSF55781">
    <property type="entry name" value="GAF domain-like"/>
    <property type="match status" value="1"/>
</dbReference>
<dbReference type="Gene3D" id="3.30.450.40">
    <property type="match status" value="1"/>
</dbReference>
<evidence type="ECO:0000259" key="1">
    <source>
        <dbReference type="Pfam" id="PF01590"/>
    </source>
</evidence>
<organism evidence="2 3">
    <name type="scientific">Olpidium bornovanus</name>
    <dbReference type="NCBI Taxonomy" id="278681"/>
    <lineage>
        <taxon>Eukaryota</taxon>
        <taxon>Fungi</taxon>
        <taxon>Fungi incertae sedis</taxon>
        <taxon>Olpidiomycota</taxon>
        <taxon>Olpidiomycotina</taxon>
        <taxon>Olpidiomycetes</taxon>
        <taxon>Olpidiales</taxon>
        <taxon>Olpidiaceae</taxon>
        <taxon>Olpidium</taxon>
    </lineage>
</organism>
<reference evidence="2 3" key="1">
    <citation type="journal article" name="Sci. Rep.">
        <title>Genome-scale phylogenetic analyses confirm Olpidium as the closest living zoosporic fungus to the non-flagellated, terrestrial fungi.</title>
        <authorList>
            <person name="Chang Y."/>
            <person name="Rochon D."/>
            <person name="Sekimoto S."/>
            <person name="Wang Y."/>
            <person name="Chovatia M."/>
            <person name="Sandor L."/>
            <person name="Salamov A."/>
            <person name="Grigoriev I.V."/>
            <person name="Stajich J.E."/>
            <person name="Spatafora J.W."/>
        </authorList>
    </citation>
    <scope>NUCLEOTIDE SEQUENCE [LARGE SCALE GENOMIC DNA]</scope>
    <source>
        <strain evidence="2">S191</strain>
    </source>
</reference>
<dbReference type="Pfam" id="PF01590">
    <property type="entry name" value="GAF"/>
    <property type="match status" value="1"/>
</dbReference>
<dbReference type="InterPro" id="IPR003018">
    <property type="entry name" value="GAF"/>
</dbReference>
<sequence>MQSKWTLLTPPAPDTAYEDSRFNREVDLKSGYRTRTILAYPLRNSKSEVIGVMQVINKLPKERKFIREDELLLSAFSALASVTIEKSVHFGILQAKLGAAETQKMIEINLTPVRFVLGKIGRNSQQYVPSPLESSLFSPFQDIAEKNHSPFSVGTEGIDSVIIGIARNGQVEHVNHPEILGVSAQSLPAKTYAELLCPQDGSNAKLIAAAERSRRTGVATFLFEYEMDVGADKPNLLVNFSCYPFSGAEGGGEQDSARALTVVLEVIRPAERLRRCLARKASPEIAEAAVSNDHPSVLAGAVHGVTLLYADLR</sequence>
<proteinExistence type="predicted"/>
<dbReference type="OrthoDB" id="546632at2759"/>
<feature type="domain" description="GAF" evidence="1">
    <location>
        <begin position="14"/>
        <end position="84"/>
    </location>
</feature>
<comment type="caution">
    <text evidence="2">The sequence shown here is derived from an EMBL/GenBank/DDBJ whole genome shotgun (WGS) entry which is preliminary data.</text>
</comment>
<evidence type="ECO:0000313" key="3">
    <source>
        <dbReference type="Proteomes" id="UP000673691"/>
    </source>
</evidence>
<dbReference type="Proteomes" id="UP000673691">
    <property type="component" value="Unassembled WGS sequence"/>
</dbReference>
<accession>A0A8H7ZTQ0</accession>